<comment type="subunit">
    <text evidence="8">Monomer. Binds directly to the core enzyme of the DNA-dependent RNA polymerase and to nascent RNA.</text>
</comment>
<comment type="function">
    <text evidence="8">Participates in both transcription termination and antitermination.</text>
</comment>
<dbReference type="NCBIfam" id="TIGR01953">
    <property type="entry name" value="NusA"/>
    <property type="match status" value="1"/>
</dbReference>
<evidence type="ECO:0000313" key="10">
    <source>
        <dbReference type="EMBL" id="CUR53226.1"/>
    </source>
</evidence>
<keyword evidence="5 8" id="KW-0694">RNA-binding</keyword>
<keyword evidence="3 8" id="KW-0677">Repeat</keyword>
<evidence type="ECO:0000256" key="2">
    <source>
        <dbReference type="ARBA" id="ARBA00022490"/>
    </source>
</evidence>
<dbReference type="GO" id="GO:0006353">
    <property type="term" value="P:DNA-templated transcription termination"/>
    <property type="evidence" value="ECO:0007669"/>
    <property type="project" value="UniProtKB-UniRule"/>
</dbReference>
<dbReference type="InterPro" id="IPR010213">
    <property type="entry name" value="TF_NusA"/>
</dbReference>
<dbReference type="CDD" id="cd04455">
    <property type="entry name" value="S1_NusA"/>
    <property type="match status" value="1"/>
</dbReference>
<reference evidence="11" key="1">
    <citation type="submission" date="2015-10" db="EMBL/GenBank/DDBJ databases">
        <authorList>
            <person name="Manzano-Marin A."/>
            <person name="Manzano-Marin A."/>
        </authorList>
    </citation>
    <scope>NUCLEOTIDE SEQUENCE [LARGE SCALE GENOMIC DNA]</scope>
    <source>
        <strain evidence="11">BTs</strain>
    </source>
</reference>
<dbReference type="EMBL" id="LN890285">
    <property type="protein sequence ID" value="CUR53226.1"/>
    <property type="molecule type" value="Genomic_DNA"/>
</dbReference>
<dbReference type="Proteomes" id="UP000243633">
    <property type="component" value="Chromosome 1"/>
</dbReference>
<dbReference type="GO" id="GO:0003700">
    <property type="term" value="F:DNA-binding transcription factor activity"/>
    <property type="evidence" value="ECO:0007669"/>
    <property type="project" value="InterPro"/>
</dbReference>
<dbReference type="FunFam" id="3.30.1480.10:FF:000001">
    <property type="entry name" value="Transcription termination/antitermination protein NusA"/>
    <property type="match status" value="1"/>
</dbReference>
<evidence type="ECO:0000256" key="3">
    <source>
        <dbReference type="ARBA" id="ARBA00022737"/>
    </source>
</evidence>
<evidence type="ECO:0000313" key="11">
    <source>
        <dbReference type="Proteomes" id="UP000243633"/>
    </source>
</evidence>
<evidence type="ECO:0000256" key="8">
    <source>
        <dbReference type="HAMAP-Rule" id="MF_00945"/>
    </source>
</evidence>
<evidence type="ECO:0000256" key="5">
    <source>
        <dbReference type="ARBA" id="ARBA00022884"/>
    </source>
</evidence>
<dbReference type="InterPro" id="IPR058582">
    <property type="entry name" value="KH_NusA_2nd"/>
</dbReference>
<keyword evidence="7 8" id="KW-0804">Transcription</keyword>
<dbReference type="InterPro" id="IPR030842">
    <property type="entry name" value="TF_NusA_bacterial"/>
</dbReference>
<dbReference type="GO" id="GO:0005829">
    <property type="term" value="C:cytosol"/>
    <property type="evidence" value="ECO:0007669"/>
    <property type="project" value="TreeGrafter"/>
</dbReference>
<dbReference type="InterPro" id="IPR013735">
    <property type="entry name" value="TF_NusA_N"/>
</dbReference>
<name>A0A160SZ57_BUCTT</name>
<dbReference type="STRING" id="98804.BTSPAZIEG_0254"/>
<dbReference type="OrthoDB" id="9807233at2"/>
<dbReference type="AlphaFoldDB" id="A0A160SZ57"/>
<dbReference type="InterPro" id="IPR003029">
    <property type="entry name" value="S1_domain"/>
</dbReference>
<dbReference type="FunFam" id="3.30.300.20:FF:000002">
    <property type="entry name" value="Transcription termination/antitermination protein NusA"/>
    <property type="match status" value="1"/>
</dbReference>
<dbReference type="SMART" id="SM00316">
    <property type="entry name" value="S1"/>
    <property type="match status" value="1"/>
</dbReference>
<sequence length="418" mass="48265">MKKEILTVVELVANEKSLPREKIFDALESALATATKKKYDKDIEIRVHINRKNGTFKTYRRWLVVYDVLYPMKEITLEAAKFDNKYIQINEYIEDCISSVKFDRVATQTAKQVIVQKVREAERIMIMEKFKKKKGCIIIGIVKKINRDYVLLDLGKNIDGIILKEEMLPRENFRLGDRVRGVLYEIRSEIWKSQLFISRSKIEMLIELFRLEVPEINDSLIIIKSVARDPGSRSKIAVQTTDKNIDPVGACVGMRGARVQAISNELCGERIDVILWDKDLSKFIINSMLPAEVTSIIFDNKKHIVNIAVEILNLAQAIGRNGQNVRLASQLTGWELNVMTIEELKKIIKKKKTFIYNFQKILKIDSIIFKILKKLNIDSFQKLSKIDIKKFSILSGLSKNILEKLCLKSQNFLLKNNK</sequence>
<dbReference type="Gene3D" id="3.30.300.20">
    <property type="match status" value="2"/>
</dbReference>
<evidence type="ECO:0000256" key="7">
    <source>
        <dbReference type="ARBA" id="ARBA00023163"/>
    </source>
</evidence>
<dbReference type="InterPro" id="IPR009019">
    <property type="entry name" value="KH_sf_prok-type"/>
</dbReference>
<dbReference type="GO" id="GO:0003723">
    <property type="term" value="F:RNA binding"/>
    <property type="evidence" value="ECO:0007669"/>
    <property type="project" value="UniProtKB-UniRule"/>
</dbReference>
<feature type="domain" description="S1 motif" evidence="9">
    <location>
        <begin position="135"/>
        <end position="200"/>
    </location>
</feature>
<organism evidence="10 11">
    <name type="scientific">Buchnera aphidicola subsp. Tuberolachnus salignus</name>
    <dbReference type="NCBI Taxonomy" id="98804"/>
    <lineage>
        <taxon>Bacteria</taxon>
        <taxon>Pseudomonadati</taxon>
        <taxon>Pseudomonadota</taxon>
        <taxon>Gammaproteobacteria</taxon>
        <taxon>Enterobacterales</taxon>
        <taxon>Erwiniaceae</taxon>
        <taxon>Buchnera</taxon>
    </lineage>
</organism>
<evidence type="ECO:0000256" key="6">
    <source>
        <dbReference type="ARBA" id="ARBA00023015"/>
    </source>
</evidence>
<dbReference type="Gene3D" id="3.30.1480.10">
    <property type="entry name" value="NusA, N-terminal domain"/>
    <property type="match status" value="1"/>
</dbReference>
<dbReference type="InterPro" id="IPR015946">
    <property type="entry name" value="KH_dom-like_a/b"/>
</dbReference>
<dbReference type="InterPro" id="IPR025249">
    <property type="entry name" value="TF_NusA_KH_1st"/>
</dbReference>
<evidence type="ECO:0000259" key="9">
    <source>
        <dbReference type="PROSITE" id="PS50126"/>
    </source>
</evidence>
<dbReference type="GO" id="GO:0031564">
    <property type="term" value="P:transcription antitermination"/>
    <property type="evidence" value="ECO:0007669"/>
    <property type="project" value="UniProtKB-UniRule"/>
</dbReference>
<dbReference type="PANTHER" id="PTHR22648:SF0">
    <property type="entry name" value="TRANSCRIPTION TERMINATION_ANTITERMINATION PROTEIN NUSA"/>
    <property type="match status" value="1"/>
</dbReference>
<dbReference type="InterPro" id="IPR036555">
    <property type="entry name" value="NusA_N_sf"/>
</dbReference>
<keyword evidence="4 8" id="KW-0889">Transcription antitermination</keyword>
<accession>A0A160SZ57</accession>
<dbReference type="Gene3D" id="2.40.50.140">
    <property type="entry name" value="Nucleic acid-binding proteins"/>
    <property type="match status" value="1"/>
</dbReference>
<dbReference type="Pfam" id="PF13184">
    <property type="entry name" value="KH_NusA_1st"/>
    <property type="match status" value="1"/>
</dbReference>
<dbReference type="InterPro" id="IPR012340">
    <property type="entry name" value="NA-bd_OB-fold"/>
</dbReference>
<protein>
    <recommendedName>
        <fullName evidence="8">Transcription termination/antitermination protein NusA</fullName>
    </recommendedName>
</protein>
<dbReference type="PATRIC" id="fig|98804.3.peg.241"/>
<keyword evidence="1 8" id="KW-0806">Transcription termination</keyword>
<dbReference type="CDD" id="cd22529">
    <property type="entry name" value="KH-II_NusA_rpt2"/>
    <property type="match status" value="1"/>
</dbReference>
<keyword evidence="2 8" id="KW-0963">Cytoplasm</keyword>
<dbReference type="FunFam" id="3.30.300.20:FF:000005">
    <property type="entry name" value="Transcription termination/antitermination protein NusA"/>
    <property type="match status" value="1"/>
</dbReference>
<dbReference type="HAMAP" id="MF_00945_B">
    <property type="entry name" value="NusA_B"/>
    <property type="match status" value="1"/>
</dbReference>
<dbReference type="SUPFAM" id="SSF54814">
    <property type="entry name" value="Prokaryotic type KH domain (KH-domain type II)"/>
    <property type="match status" value="2"/>
</dbReference>
<dbReference type="Pfam" id="PF08529">
    <property type="entry name" value="NusA_N"/>
    <property type="match status" value="1"/>
</dbReference>
<dbReference type="SUPFAM" id="SSF50249">
    <property type="entry name" value="Nucleic acid-binding proteins"/>
    <property type="match status" value="1"/>
</dbReference>
<comment type="subcellular location">
    <subcellularLocation>
        <location evidence="8">Cytoplasm</location>
    </subcellularLocation>
</comment>
<evidence type="ECO:0000256" key="1">
    <source>
        <dbReference type="ARBA" id="ARBA00022472"/>
    </source>
</evidence>
<evidence type="ECO:0000256" key="4">
    <source>
        <dbReference type="ARBA" id="ARBA00022814"/>
    </source>
</evidence>
<dbReference type="PROSITE" id="PS50126">
    <property type="entry name" value="S1"/>
    <property type="match status" value="1"/>
</dbReference>
<proteinExistence type="inferred from homology"/>
<comment type="similarity">
    <text evidence="8">Belongs to the NusA family.</text>
</comment>
<dbReference type="PANTHER" id="PTHR22648">
    <property type="entry name" value="TRANSCRIPTION TERMINATION FACTOR NUSA"/>
    <property type="match status" value="1"/>
</dbReference>
<dbReference type="Pfam" id="PF26594">
    <property type="entry name" value="KH_NusA_2nd"/>
    <property type="match status" value="1"/>
</dbReference>
<gene>
    <name evidence="8 10" type="primary">nusA</name>
    <name evidence="10" type="ORF">BTSPAZIEG_0254</name>
</gene>
<dbReference type="SUPFAM" id="SSF69705">
    <property type="entry name" value="Transcription factor NusA, N-terminal domain"/>
    <property type="match status" value="1"/>
</dbReference>
<keyword evidence="11" id="KW-1185">Reference proteome</keyword>
<keyword evidence="6 8" id="KW-0805">Transcription regulation</keyword>
<dbReference type="CDD" id="cd02134">
    <property type="entry name" value="KH-II_NusA_rpt1"/>
    <property type="match status" value="1"/>
</dbReference>